<protein>
    <submittedName>
        <fullName evidence="2">Uncharacterized protein</fullName>
    </submittedName>
</protein>
<feature type="chain" id="PRO_5040724939" evidence="1">
    <location>
        <begin position="19"/>
        <end position="104"/>
    </location>
</feature>
<name>A0A9X4C5V1_9PSED</name>
<sequence length="104" mass="11435">MKNLSIALLTLLPLFAFAEQAPVPQELARDPIPDAAMLDRLERISLPIGKGAILQDRRGCLWSVMEGEKAPRLVALTDEVNKPLCRAVEVDQAPQSPRPEPAQK</sequence>
<feature type="signal peptide" evidence="1">
    <location>
        <begin position="1"/>
        <end position="18"/>
    </location>
</feature>
<comment type="caution">
    <text evidence="2">The sequence shown here is derived from an EMBL/GenBank/DDBJ whole genome shotgun (WGS) entry which is preliminary data.</text>
</comment>
<dbReference type="RefSeq" id="WP_156320499.1">
    <property type="nucleotide sequence ID" value="NZ_JAMDHA010000036.1"/>
</dbReference>
<proteinExistence type="predicted"/>
<organism evidence="2 3">
    <name type="scientific">Pseudomonas shahriarae</name>
    <dbReference type="NCBI Taxonomy" id="2745512"/>
    <lineage>
        <taxon>Bacteria</taxon>
        <taxon>Pseudomonadati</taxon>
        <taxon>Pseudomonadota</taxon>
        <taxon>Gammaproteobacteria</taxon>
        <taxon>Pseudomonadales</taxon>
        <taxon>Pseudomonadaceae</taxon>
        <taxon>Pseudomonas</taxon>
    </lineage>
</organism>
<dbReference type="Proteomes" id="UP001148185">
    <property type="component" value="Unassembled WGS sequence"/>
</dbReference>
<evidence type="ECO:0000256" key="1">
    <source>
        <dbReference type="SAM" id="SignalP"/>
    </source>
</evidence>
<accession>A0A9X4C5V1</accession>
<dbReference type="EMBL" id="JAMDHA010000036">
    <property type="protein sequence ID" value="MDD1010964.1"/>
    <property type="molecule type" value="Genomic_DNA"/>
</dbReference>
<dbReference type="AlphaFoldDB" id="A0A9X4C5V1"/>
<gene>
    <name evidence="2" type="ORF">M5G27_26190</name>
</gene>
<reference evidence="2 3" key="1">
    <citation type="submission" date="2022-05" db="EMBL/GenBank/DDBJ databases">
        <title>Novel Pseudomonas spp. Isolated from a Rainbow Trout Aquaculture Facility.</title>
        <authorList>
            <person name="Testerman T."/>
            <person name="Graf J."/>
        </authorList>
    </citation>
    <scope>NUCLEOTIDE SEQUENCE [LARGE SCALE GENOMIC DNA]</scope>
    <source>
        <strain evidence="2 3">ID1042</strain>
    </source>
</reference>
<keyword evidence="3" id="KW-1185">Reference proteome</keyword>
<evidence type="ECO:0000313" key="3">
    <source>
        <dbReference type="Proteomes" id="UP001148185"/>
    </source>
</evidence>
<keyword evidence="1" id="KW-0732">Signal</keyword>
<evidence type="ECO:0000313" key="2">
    <source>
        <dbReference type="EMBL" id="MDD1010964.1"/>
    </source>
</evidence>